<evidence type="ECO:0000313" key="2">
    <source>
        <dbReference type="EMBL" id="KDR66958.1"/>
    </source>
</evidence>
<accession>A0A067SJQ8</accession>
<sequence length="315" mass="33829">MIQGYHKIANQAEQVNRALEKKDIRQMALGRQESPADPPPSRPNSMDYPQADGINWEMFPCEDSQGPLLSNPSESVHWETIDHPPNHSAATAVPYNMPVDIMLLDTGGFDVGLWAVSVYAAGDYPPEPNVEDAAVQTSPFSDATTQFPLPPPDHLQPAAMQEESNFLFLRHVPFHTPTYVSTTTQFPSPTSAASTLPLLCFSINPTEHVSIQTDAVNGPVPSVDLDPPVTQLPYPDDGVGQTGVPNPNLSPGSDDVEMQSPSDDRPSFNANLIPDGEPSSNPAPSPDGTSISSRGLSDRNTSSESGTSSDEDEDD</sequence>
<organism evidence="2 3">
    <name type="scientific">Galerina marginata (strain CBS 339.88)</name>
    <dbReference type="NCBI Taxonomy" id="685588"/>
    <lineage>
        <taxon>Eukaryota</taxon>
        <taxon>Fungi</taxon>
        <taxon>Dikarya</taxon>
        <taxon>Basidiomycota</taxon>
        <taxon>Agaricomycotina</taxon>
        <taxon>Agaricomycetes</taxon>
        <taxon>Agaricomycetidae</taxon>
        <taxon>Agaricales</taxon>
        <taxon>Agaricineae</taxon>
        <taxon>Strophariaceae</taxon>
        <taxon>Galerina</taxon>
    </lineage>
</organism>
<evidence type="ECO:0000313" key="3">
    <source>
        <dbReference type="Proteomes" id="UP000027222"/>
    </source>
</evidence>
<feature type="compositionally biased region" description="Low complexity" evidence="1">
    <location>
        <begin position="298"/>
        <end position="308"/>
    </location>
</feature>
<name>A0A067SJQ8_GALM3</name>
<dbReference type="AlphaFoldDB" id="A0A067SJQ8"/>
<protein>
    <submittedName>
        <fullName evidence="2">Uncharacterized protein</fullName>
    </submittedName>
</protein>
<gene>
    <name evidence="2" type="ORF">GALMADRAFT_147597</name>
</gene>
<feature type="compositionally biased region" description="Polar residues" evidence="1">
    <location>
        <begin position="278"/>
        <end position="295"/>
    </location>
</feature>
<evidence type="ECO:0000256" key="1">
    <source>
        <dbReference type="SAM" id="MobiDB-lite"/>
    </source>
</evidence>
<dbReference type="EMBL" id="KL142419">
    <property type="protein sequence ID" value="KDR66958.1"/>
    <property type="molecule type" value="Genomic_DNA"/>
</dbReference>
<feature type="region of interest" description="Disordered" evidence="1">
    <location>
        <begin position="217"/>
        <end position="315"/>
    </location>
</feature>
<feature type="region of interest" description="Disordered" evidence="1">
    <location>
        <begin position="17"/>
        <end position="51"/>
    </location>
</feature>
<proteinExistence type="predicted"/>
<dbReference type="Proteomes" id="UP000027222">
    <property type="component" value="Unassembled WGS sequence"/>
</dbReference>
<reference evidence="3" key="1">
    <citation type="journal article" date="2014" name="Proc. Natl. Acad. Sci. U.S.A.">
        <title>Extensive sampling of basidiomycete genomes demonstrates inadequacy of the white-rot/brown-rot paradigm for wood decay fungi.</title>
        <authorList>
            <person name="Riley R."/>
            <person name="Salamov A.A."/>
            <person name="Brown D.W."/>
            <person name="Nagy L.G."/>
            <person name="Floudas D."/>
            <person name="Held B.W."/>
            <person name="Levasseur A."/>
            <person name="Lombard V."/>
            <person name="Morin E."/>
            <person name="Otillar R."/>
            <person name="Lindquist E.A."/>
            <person name="Sun H."/>
            <person name="LaButti K.M."/>
            <person name="Schmutz J."/>
            <person name="Jabbour D."/>
            <person name="Luo H."/>
            <person name="Baker S.E."/>
            <person name="Pisabarro A.G."/>
            <person name="Walton J.D."/>
            <person name="Blanchette R.A."/>
            <person name="Henrissat B."/>
            <person name="Martin F."/>
            <person name="Cullen D."/>
            <person name="Hibbett D.S."/>
            <person name="Grigoriev I.V."/>
        </authorList>
    </citation>
    <scope>NUCLEOTIDE SEQUENCE [LARGE SCALE GENOMIC DNA]</scope>
    <source>
        <strain evidence="3">CBS 339.88</strain>
    </source>
</reference>
<dbReference type="HOGENOM" id="CLU_882931_0_0_1"/>
<keyword evidence="3" id="KW-1185">Reference proteome</keyword>